<evidence type="ECO:0000256" key="5">
    <source>
        <dbReference type="ARBA" id="ARBA00019863"/>
    </source>
</evidence>
<evidence type="ECO:0000256" key="13">
    <source>
        <dbReference type="SAM" id="MobiDB-lite"/>
    </source>
</evidence>
<evidence type="ECO:0000256" key="7">
    <source>
        <dbReference type="ARBA" id="ARBA00022787"/>
    </source>
</evidence>
<dbReference type="GO" id="GO:0008289">
    <property type="term" value="F:lipid binding"/>
    <property type="evidence" value="ECO:0007669"/>
    <property type="project" value="UniProtKB-KW"/>
</dbReference>
<dbReference type="OrthoDB" id="6047381at2759"/>
<dbReference type="InterPro" id="IPR026169">
    <property type="entry name" value="MIEAP"/>
</dbReference>
<organism evidence="15 16">
    <name type="scientific">Brenthis ino</name>
    <name type="common">lesser marbled fritillary</name>
    <dbReference type="NCBI Taxonomy" id="405034"/>
    <lineage>
        <taxon>Eukaryota</taxon>
        <taxon>Metazoa</taxon>
        <taxon>Ecdysozoa</taxon>
        <taxon>Arthropoda</taxon>
        <taxon>Hexapoda</taxon>
        <taxon>Insecta</taxon>
        <taxon>Pterygota</taxon>
        <taxon>Neoptera</taxon>
        <taxon>Endopterygota</taxon>
        <taxon>Lepidoptera</taxon>
        <taxon>Glossata</taxon>
        <taxon>Ditrysia</taxon>
        <taxon>Papilionoidea</taxon>
        <taxon>Nymphalidae</taxon>
        <taxon>Heliconiinae</taxon>
        <taxon>Argynnini</taxon>
        <taxon>Brenthis</taxon>
    </lineage>
</organism>
<dbReference type="GO" id="GO:0035694">
    <property type="term" value="P:mitochondrial protein catabolic process"/>
    <property type="evidence" value="ECO:0007669"/>
    <property type="project" value="InterPro"/>
</dbReference>
<proteinExistence type="inferred from homology"/>
<name>A0A8J9VXL4_9NEOP</name>
<evidence type="ECO:0000256" key="8">
    <source>
        <dbReference type="ARBA" id="ARBA00023054"/>
    </source>
</evidence>
<keyword evidence="16" id="KW-1185">Reference proteome</keyword>
<keyword evidence="7" id="KW-1000">Mitochondrion outer membrane</keyword>
<evidence type="ECO:0000256" key="12">
    <source>
        <dbReference type="ARBA" id="ARBA00032687"/>
    </source>
</evidence>
<dbReference type="PANTHER" id="PTHR21771">
    <property type="entry name" value="MITOCHONDRIA-EATING PROTEIN-RELATED"/>
    <property type="match status" value="1"/>
</dbReference>
<protein>
    <recommendedName>
        <fullName evidence="5">Mitochondria-eating protein</fullName>
    </recommendedName>
    <alternativeName>
        <fullName evidence="12">Spermatogenesis-associated protein 18</fullName>
    </alternativeName>
</protein>
<dbReference type="PANTHER" id="PTHR21771:SF1">
    <property type="entry name" value="MITOCHONDRIA-EATING PROTEIN"/>
    <property type="match status" value="1"/>
</dbReference>
<evidence type="ECO:0000256" key="4">
    <source>
        <dbReference type="ARBA" id="ARBA00008233"/>
    </source>
</evidence>
<evidence type="ECO:0000313" key="16">
    <source>
        <dbReference type="Proteomes" id="UP000838878"/>
    </source>
</evidence>
<feature type="compositionally biased region" description="Basic and acidic residues" evidence="13">
    <location>
        <begin position="319"/>
        <end position="331"/>
    </location>
</feature>
<evidence type="ECO:0000256" key="9">
    <source>
        <dbReference type="ARBA" id="ARBA00023121"/>
    </source>
</evidence>
<feature type="non-terminal residue" evidence="15">
    <location>
        <position position="545"/>
    </location>
</feature>
<feature type="domain" description="Mitochondria-eating protein C-terminal" evidence="14">
    <location>
        <begin position="332"/>
        <end position="545"/>
    </location>
</feature>
<evidence type="ECO:0000256" key="10">
    <source>
        <dbReference type="ARBA" id="ARBA00023128"/>
    </source>
</evidence>
<dbReference type="Pfam" id="PF16026">
    <property type="entry name" value="MIEAP"/>
    <property type="match status" value="1"/>
</dbReference>
<comment type="subcellular location">
    <subcellularLocation>
        <location evidence="3">Cytoplasm</location>
    </subcellularLocation>
    <subcellularLocation>
        <location evidence="2">Mitochondrion matrix</location>
    </subcellularLocation>
    <subcellularLocation>
        <location evidence="1">Mitochondrion outer membrane</location>
    </subcellularLocation>
</comment>
<evidence type="ECO:0000256" key="1">
    <source>
        <dbReference type="ARBA" id="ARBA00004294"/>
    </source>
</evidence>
<gene>
    <name evidence="15" type="ORF">BINO364_LOCUS7138</name>
</gene>
<keyword evidence="8" id="KW-0175">Coiled coil</keyword>
<dbReference type="EMBL" id="OV170222">
    <property type="protein sequence ID" value="CAH0720987.1"/>
    <property type="molecule type" value="Genomic_DNA"/>
</dbReference>
<accession>A0A8J9VXL4</accession>
<comment type="similarity">
    <text evidence="4">Belongs to the MIEAP family.</text>
</comment>
<dbReference type="InterPro" id="IPR031981">
    <property type="entry name" value="MIEAP_C"/>
</dbReference>
<keyword evidence="10" id="KW-0496">Mitochondrion</keyword>
<evidence type="ECO:0000256" key="3">
    <source>
        <dbReference type="ARBA" id="ARBA00004496"/>
    </source>
</evidence>
<feature type="region of interest" description="Disordered" evidence="13">
    <location>
        <begin position="300"/>
        <end position="331"/>
    </location>
</feature>
<dbReference type="GO" id="GO:0005759">
    <property type="term" value="C:mitochondrial matrix"/>
    <property type="evidence" value="ECO:0007669"/>
    <property type="project" value="UniProtKB-SubCell"/>
</dbReference>
<keyword evidence="6" id="KW-0963">Cytoplasm</keyword>
<dbReference type="Proteomes" id="UP000838878">
    <property type="component" value="Chromosome 2"/>
</dbReference>
<evidence type="ECO:0000256" key="2">
    <source>
        <dbReference type="ARBA" id="ARBA00004305"/>
    </source>
</evidence>
<evidence type="ECO:0000259" key="14">
    <source>
        <dbReference type="Pfam" id="PF16026"/>
    </source>
</evidence>
<reference evidence="15" key="1">
    <citation type="submission" date="2021-12" db="EMBL/GenBank/DDBJ databases">
        <authorList>
            <person name="Martin H S."/>
        </authorList>
    </citation>
    <scope>NUCLEOTIDE SEQUENCE</scope>
</reference>
<keyword evidence="9" id="KW-0446">Lipid-binding</keyword>
<evidence type="ECO:0000256" key="11">
    <source>
        <dbReference type="ARBA" id="ARBA00023136"/>
    </source>
</evidence>
<evidence type="ECO:0000313" key="15">
    <source>
        <dbReference type="EMBL" id="CAH0720987.1"/>
    </source>
</evidence>
<dbReference type="AlphaFoldDB" id="A0A8J9VXL4"/>
<sequence length="545" mass="58586">MNESRERIRREREREKNTYTSPRLALRRVLLLAEGRQFREAAAIVSRLGPGVLQTVATELPVDLLVEALPHSAHLIETLLNRLISLEITPRPELQCETVAWRLVGLLGGDQGSGLRVRTARLAQALAHYSPDARDAVDSRRRQLDTAVQGLGTHGLTADASGSLISLHVALKNELQRHVEVYKQALHKLEELSSVTVNQDPASSSHQRLLALSHADVERRLIDNKSLLTIVDKPALRQLPTLVASLAARVDSDKAVLACVGQIKRTDPTLDLSDTRPVAGVLMSYSRGCAAVLSQMNESQISAEIETPRSPTDSASDGYHSDSDDAHQHPDRSKLVSQYAAVWARAAADTLPALAALEPLKPAPNLKYKIVFSVVVLSFRAAISLREKRINEVKALLGCEEGGEGAGAGAGEAGEAGGARAGDGAAALVAAALRLLRHNAQTYPLGDAERTVINQIVQTLREYPCLAACGALHALAAAAVRAAWALSLAAPPLRIDTDFTPVLMSPDKHVRLAGGGERRSDLIRAFVWPALLDGGRCVFRAVVLT</sequence>
<keyword evidence="11" id="KW-0472">Membrane</keyword>
<evidence type="ECO:0000256" key="6">
    <source>
        <dbReference type="ARBA" id="ARBA00022490"/>
    </source>
</evidence>
<dbReference type="GO" id="GO:0005741">
    <property type="term" value="C:mitochondrial outer membrane"/>
    <property type="evidence" value="ECO:0007669"/>
    <property type="project" value="UniProtKB-SubCell"/>
</dbReference>
<dbReference type="GO" id="GO:0035695">
    <property type="term" value="P:mitophagy by internal vacuole formation"/>
    <property type="evidence" value="ECO:0007669"/>
    <property type="project" value="TreeGrafter"/>
</dbReference>